<feature type="compositionally biased region" description="Polar residues" evidence="1">
    <location>
        <begin position="114"/>
        <end position="127"/>
    </location>
</feature>
<gene>
    <name evidence="2" type="ORF">NPIL_473731</name>
</gene>
<dbReference type="Proteomes" id="UP000887013">
    <property type="component" value="Unassembled WGS sequence"/>
</dbReference>
<keyword evidence="3" id="KW-1185">Reference proteome</keyword>
<organism evidence="2 3">
    <name type="scientific">Nephila pilipes</name>
    <name type="common">Giant wood spider</name>
    <name type="synonym">Nephila maculata</name>
    <dbReference type="NCBI Taxonomy" id="299642"/>
    <lineage>
        <taxon>Eukaryota</taxon>
        <taxon>Metazoa</taxon>
        <taxon>Ecdysozoa</taxon>
        <taxon>Arthropoda</taxon>
        <taxon>Chelicerata</taxon>
        <taxon>Arachnida</taxon>
        <taxon>Araneae</taxon>
        <taxon>Araneomorphae</taxon>
        <taxon>Entelegynae</taxon>
        <taxon>Araneoidea</taxon>
        <taxon>Nephilidae</taxon>
        <taxon>Nephila</taxon>
    </lineage>
</organism>
<dbReference type="EMBL" id="BMAW01004455">
    <property type="protein sequence ID" value="GFS89079.1"/>
    <property type="molecule type" value="Genomic_DNA"/>
</dbReference>
<dbReference type="AlphaFoldDB" id="A0A8X6N1S2"/>
<reference evidence="2" key="1">
    <citation type="submission" date="2020-08" db="EMBL/GenBank/DDBJ databases">
        <title>Multicomponent nature underlies the extraordinary mechanical properties of spider dragline silk.</title>
        <authorList>
            <person name="Kono N."/>
            <person name="Nakamura H."/>
            <person name="Mori M."/>
            <person name="Yoshida Y."/>
            <person name="Ohtoshi R."/>
            <person name="Malay A.D."/>
            <person name="Moran D.A.P."/>
            <person name="Tomita M."/>
            <person name="Numata K."/>
            <person name="Arakawa K."/>
        </authorList>
    </citation>
    <scope>NUCLEOTIDE SEQUENCE</scope>
</reference>
<protein>
    <submittedName>
        <fullName evidence="2">Uncharacterized protein</fullName>
    </submittedName>
</protein>
<feature type="region of interest" description="Disordered" evidence="1">
    <location>
        <begin position="114"/>
        <end position="134"/>
    </location>
</feature>
<name>A0A8X6N1S2_NEPPI</name>
<accession>A0A8X6N1S2</accession>
<evidence type="ECO:0000256" key="1">
    <source>
        <dbReference type="SAM" id="MobiDB-lite"/>
    </source>
</evidence>
<proteinExistence type="predicted"/>
<sequence length="155" mass="18195">MQVQSVRDRWWGEKRCLPHDRIVAQDYAAYCLWFTDHCVQQIIDMRKRSHYKSSMMFCFQRNHFTAVEKTSSEDFYSQHILRAPNDLKILPTSLPNGDSNLVLLSLVNILTTGSSRRQGQTERSNSMPLHCPRPDIRIHRNKKKKAETDLAERGY</sequence>
<comment type="caution">
    <text evidence="2">The sequence shown here is derived from an EMBL/GenBank/DDBJ whole genome shotgun (WGS) entry which is preliminary data.</text>
</comment>
<evidence type="ECO:0000313" key="3">
    <source>
        <dbReference type="Proteomes" id="UP000887013"/>
    </source>
</evidence>
<evidence type="ECO:0000313" key="2">
    <source>
        <dbReference type="EMBL" id="GFS89079.1"/>
    </source>
</evidence>